<dbReference type="CDD" id="cd04301">
    <property type="entry name" value="NAT_SF"/>
    <property type="match status" value="1"/>
</dbReference>
<name>A0ABT8BAM5_9NEIS</name>
<evidence type="ECO:0000313" key="3">
    <source>
        <dbReference type="Proteomes" id="UP001180081"/>
    </source>
</evidence>
<dbReference type="Pfam" id="PF00583">
    <property type="entry name" value="Acetyltransf_1"/>
    <property type="match status" value="1"/>
</dbReference>
<comment type="caution">
    <text evidence="2">The sequence shown here is derived from an EMBL/GenBank/DDBJ whole genome shotgun (WGS) entry which is preliminary data.</text>
</comment>
<proteinExistence type="predicted"/>
<keyword evidence="3" id="KW-1185">Reference proteome</keyword>
<dbReference type="Proteomes" id="UP001180081">
    <property type="component" value="Unassembled WGS sequence"/>
</dbReference>
<organism evidence="2 3">
    <name type="scientific">Chitinimonas viridis</name>
    <dbReference type="NCBI Taxonomy" id="664880"/>
    <lineage>
        <taxon>Bacteria</taxon>
        <taxon>Pseudomonadati</taxon>
        <taxon>Pseudomonadota</taxon>
        <taxon>Betaproteobacteria</taxon>
        <taxon>Neisseriales</taxon>
        <taxon>Chitinibacteraceae</taxon>
        <taxon>Chitinimonas</taxon>
    </lineage>
</organism>
<dbReference type="Gene3D" id="3.40.630.30">
    <property type="match status" value="1"/>
</dbReference>
<accession>A0ABT8BAM5</accession>
<dbReference type="SUPFAM" id="SSF55729">
    <property type="entry name" value="Acyl-CoA N-acyltransferases (Nat)"/>
    <property type="match status" value="1"/>
</dbReference>
<gene>
    <name evidence="2" type="ORF">QWZ03_18675</name>
</gene>
<dbReference type="GO" id="GO:0016746">
    <property type="term" value="F:acyltransferase activity"/>
    <property type="evidence" value="ECO:0007669"/>
    <property type="project" value="UniProtKB-KW"/>
</dbReference>
<keyword evidence="2" id="KW-0808">Transferase</keyword>
<feature type="domain" description="N-acetyltransferase" evidence="1">
    <location>
        <begin position="18"/>
        <end position="182"/>
    </location>
</feature>
<protein>
    <submittedName>
        <fullName evidence="2">GNAT family N-acetyltransferase</fullName>
        <ecNumber evidence="2">2.3.1.-</ecNumber>
    </submittedName>
</protein>
<reference evidence="2" key="1">
    <citation type="journal article" date="2014" name="Int. J. Syst. Evol. Microbiol.">
        <title>Complete genome of a new Firmicutes species belonging to the dominant human colonic microbiota ('Ruminococcus bicirculans') reveals two chromosomes and a selective capacity to utilize plant glucans.</title>
        <authorList>
            <consortium name="NISC Comparative Sequencing Program"/>
            <person name="Wegmann U."/>
            <person name="Louis P."/>
            <person name="Goesmann A."/>
            <person name="Henrissat B."/>
            <person name="Duncan S.H."/>
            <person name="Flint H.J."/>
        </authorList>
    </citation>
    <scope>NUCLEOTIDE SEQUENCE</scope>
    <source>
        <strain evidence="2">CECT 7703</strain>
    </source>
</reference>
<dbReference type="PROSITE" id="PS51186">
    <property type="entry name" value="GNAT"/>
    <property type="match status" value="1"/>
</dbReference>
<dbReference type="EMBL" id="JAUFPU010000018">
    <property type="protein sequence ID" value="MDN3578795.1"/>
    <property type="molecule type" value="Genomic_DNA"/>
</dbReference>
<dbReference type="InterPro" id="IPR000182">
    <property type="entry name" value="GNAT_dom"/>
</dbReference>
<evidence type="ECO:0000313" key="2">
    <source>
        <dbReference type="EMBL" id="MDN3578795.1"/>
    </source>
</evidence>
<sequence length="189" mass="21066">MYWSFAFSGEGSLDFRLERIVVPSQAQLDAVYQLACAAPGYWQLTEGKRSPGREAVAAWFDGSDLPPGKSLGEQHALGVWVGEELVGMATVLRSWPYPDQAMIKLLLLSERWQGRGLGRRVFGELEQLVLRWPRITTLRISIIASNAPAFAFWCRLGFVETGERKREHGFLADAVVLEKPLPVMALGCC</sequence>
<keyword evidence="2" id="KW-0012">Acyltransferase</keyword>
<dbReference type="InterPro" id="IPR016181">
    <property type="entry name" value="Acyl_CoA_acyltransferase"/>
</dbReference>
<reference evidence="2" key="2">
    <citation type="submission" date="2023-06" db="EMBL/GenBank/DDBJ databases">
        <authorList>
            <person name="Lucena T."/>
            <person name="Sun Q."/>
        </authorList>
    </citation>
    <scope>NUCLEOTIDE SEQUENCE</scope>
    <source>
        <strain evidence="2">CECT 7703</strain>
    </source>
</reference>
<evidence type="ECO:0000259" key="1">
    <source>
        <dbReference type="PROSITE" id="PS51186"/>
    </source>
</evidence>
<dbReference type="EC" id="2.3.1.-" evidence="2"/>